<dbReference type="Pfam" id="PF22819">
    <property type="entry name" value="TcaA_5th"/>
    <property type="match status" value="1"/>
</dbReference>
<protein>
    <recommendedName>
        <fullName evidence="7">Zinc-ribbon domain-containing protein</fullName>
    </recommendedName>
</protein>
<evidence type="ECO:0000313" key="6">
    <source>
        <dbReference type="Proteomes" id="UP001057868"/>
    </source>
</evidence>
<evidence type="ECO:0000256" key="2">
    <source>
        <dbReference type="SAM" id="Phobius"/>
    </source>
</evidence>
<feature type="compositionally biased region" description="Low complexity" evidence="1">
    <location>
        <begin position="211"/>
        <end position="222"/>
    </location>
</feature>
<feature type="transmembrane region" description="Helical" evidence="2">
    <location>
        <begin position="71"/>
        <end position="93"/>
    </location>
</feature>
<dbReference type="AlphaFoldDB" id="A0A9W5XYE4"/>
<reference evidence="5" key="1">
    <citation type="journal article" date="2023" name="Int. J. Syst. Evol. Microbiol.">
        <title>&lt;i&gt;Clostridium folliculivorans&lt;/i&gt; sp. nov., isolated from soil samples of an organic paddy in Japan.</title>
        <authorList>
            <person name="Tazawa J."/>
            <person name="Kobayashi H."/>
            <person name="Tanizawa Y."/>
            <person name="Uchino A."/>
            <person name="Tanaka F."/>
            <person name="Urashima Y."/>
            <person name="Miura S."/>
            <person name="Sakamoto M."/>
            <person name="Ohkuma M."/>
            <person name="Tohno M."/>
        </authorList>
    </citation>
    <scope>NUCLEOTIDE SEQUENCE</scope>
    <source>
        <strain evidence="5">D1-1</strain>
    </source>
</reference>
<comment type="caution">
    <text evidence="5">The sequence shown here is derived from an EMBL/GenBank/DDBJ whole genome shotgun (WGS) entry which is preliminary data.</text>
</comment>
<keyword evidence="2" id="KW-1133">Transmembrane helix</keyword>
<feature type="domain" description="Zinc-ribbon" evidence="3">
    <location>
        <begin position="3"/>
        <end position="23"/>
    </location>
</feature>
<dbReference type="InterPro" id="IPR026870">
    <property type="entry name" value="Zinc_ribbon_dom"/>
</dbReference>
<name>A0A9W5XYE4_9CLOT</name>
<evidence type="ECO:0000313" key="5">
    <source>
        <dbReference type="EMBL" id="GKU23230.1"/>
    </source>
</evidence>
<dbReference type="Pfam" id="PF13240">
    <property type="entry name" value="Zn_Ribbon_1"/>
    <property type="match status" value="1"/>
</dbReference>
<keyword evidence="2" id="KW-0472">Membrane</keyword>
<feature type="region of interest" description="Disordered" evidence="1">
    <location>
        <begin position="203"/>
        <end position="222"/>
    </location>
</feature>
<accession>A0A9W5XYE4</accession>
<sequence>MRYCKKCGAILKDDARFCTSCGMQNNSDEACNDETTRDIDKENEVKVESNIIQSKYEIPSKSNTKKSSNKVLRVVIPIILIVVVVMAVGIIYWKSNNKPKPNTVGTIKVEKIDLSSYPEIKVTILAENYKDKLTVNNFTLKEDDVFQKGLKLASIGEDKYNIIYTSSNNKTSIKKNINLACLQDGKEAMTEYSYTVPENSKGNDAIASLDNNTNQSSNSNVVSTYDDNELAIKELMDKYEENFIEAVRYKDTYYLRNSIDLSGNLMNEFTNTIKKYTDQQISEELIEYKIETVNKISEDQYEITTYEKFYIEYGKENKRTYNDYRTIYVVKRTNGGFKVNSIKSLVKLGSKAAS</sequence>
<organism evidence="5 6">
    <name type="scientific">Clostridium folliculivorans</name>
    <dbReference type="NCBI Taxonomy" id="2886038"/>
    <lineage>
        <taxon>Bacteria</taxon>
        <taxon>Bacillati</taxon>
        <taxon>Bacillota</taxon>
        <taxon>Clostridia</taxon>
        <taxon>Eubacteriales</taxon>
        <taxon>Clostridiaceae</taxon>
        <taxon>Clostridium</taxon>
    </lineage>
</organism>
<dbReference type="RefSeq" id="WP_261850334.1">
    <property type="nucleotide sequence ID" value="NZ_BQXY01000001.1"/>
</dbReference>
<evidence type="ECO:0000256" key="1">
    <source>
        <dbReference type="SAM" id="MobiDB-lite"/>
    </source>
</evidence>
<dbReference type="InterPro" id="IPR054528">
    <property type="entry name" value="TcaA_5th"/>
</dbReference>
<keyword evidence="6" id="KW-1185">Reference proteome</keyword>
<evidence type="ECO:0000259" key="4">
    <source>
        <dbReference type="Pfam" id="PF22819"/>
    </source>
</evidence>
<keyword evidence="2" id="KW-0812">Transmembrane</keyword>
<feature type="domain" description="TcaA protein NTF2-like" evidence="4">
    <location>
        <begin position="231"/>
        <end position="342"/>
    </location>
</feature>
<evidence type="ECO:0008006" key="7">
    <source>
        <dbReference type="Google" id="ProtNLM"/>
    </source>
</evidence>
<dbReference type="EMBL" id="BQXY01000001">
    <property type="protein sequence ID" value="GKU23230.1"/>
    <property type="molecule type" value="Genomic_DNA"/>
</dbReference>
<proteinExistence type="predicted"/>
<evidence type="ECO:0000259" key="3">
    <source>
        <dbReference type="Pfam" id="PF13240"/>
    </source>
</evidence>
<gene>
    <name evidence="5" type="ORF">CFOLD11_00560</name>
</gene>
<dbReference type="Proteomes" id="UP001057868">
    <property type="component" value="Unassembled WGS sequence"/>
</dbReference>